<dbReference type="InterPro" id="IPR034505">
    <property type="entry name" value="Coproporphyrinogen-III_oxidase"/>
</dbReference>
<comment type="similarity">
    <text evidence="1">Belongs to the anaerobic coproporphyrinogen-III oxidase family. HemW subfamily.</text>
</comment>
<dbReference type="Proteomes" id="UP000016649">
    <property type="component" value="Unassembled WGS sequence"/>
</dbReference>
<dbReference type="SFLD" id="SFLDG01065">
    <property type="entry name" value="anaerobic_coproporphyrinogen-I"/>
    <property type="match status" value="1"/>
</dbReference>
<dbReference type="Pfam" id="PF04055">
    <property type="entry name" value="Radical_SAM"/>
    <property type="match status" value="1"/>
</dbReference>
<dbReference type="InterPro" id="IPR004559">
    <property type="entry name" value="HemW-like"/>
</dbReference>
<organism evidence="3 4">
    <name type="scientific">Treponema lecithinolyticum ATCC 700332</name>
    <dbReference type="NCBI Taxonomy" id="1321815"/>
    <lineage>
        <taxon>Bacteria</taxon>
        <taxon>Pseudomonadati</taxon>
        <taxon>Spirochaetota</taxon>
        <taxon>Spirochaetia</taxon>
        <taxon>Spirochaetales</taxon>
        <taxon>Treponemataceae</taxon>
        <taxon>Treponema</taxon>
    </lineage>
</organism>
<proteinExistence type="inferred from homology"/>
<dbReference type="Gene3D" id="3.30.750.200">
    <property type="match status" value="1"/>
</dbReference>
<comment type="caution">
    <text evidence="3">The sequence shown here is derived from an EMBL/GenBank/DDBJ whole genome shotgun (WGS) entry which is preliminary data.</text>
</comment>
<dbReference type="SMART" id="SM00729">
    <property type="entry name" value="Elp3"/>
    <property type="match status" value="1"/>
</dbReference>
<dbReference type="SFLD" id="SFLDS00029">
    <property type="entry name" value="Radical_SAM"/>
    <property type="match status" value="1"/>
</dbReference>
<evidence type="ECO:0000313" key="4">
    <source>
        <dbReference type="Proteomes" id="UP000016649"/>
    </source>
</evidence>
<dbReference type="EMBL" id="AWVH01000037">
    <property type="protein sequence ID" value="ERJ92301.1"/>
    <property type="molecule type" value="Genomic_DNA"/>
</dbReference>
<keyword evidence="4" id="KW-1185">Reference proteome</keyword>
<dbReference type="PROSITE" id="PS51918">
    <property type="entry name" value="RADICAL_SAM"/>
    <property type="match status" value="1"/>
</dbReference>
<evidence type="ECO:0000256" key="1">
    <source>
        <dbReference type="ARBA" id="ARBA00006100"/>
    </source>
</evidence>
<reference evidence="3 4" key="1">
    <citation type="submission" date="2013-08" db="EMBL/GenBank/DDBJ databases">
        <authorList>
            <person name="Weinstock G."/>
            <person name="Sodergren E."/>
            <person name="Wylie T."/>
            <person name="Fulton L."/>
            <person name="Fulton R."/>
            <person name="Fronick C."/>
            <person name="O'Laughlin M."/>
            <person name="Godfrey J."/>
            <person name="Miner T."/>
            <person name="Herter B."/>
            <person name="Appelbaum E."/>
            <person name="Cordes M."/>
            <person name="Lek S."/>
            <person name="Wollam A."/>
            <person name="Pepin K.H."/>
            <person name="Palsikar V.B."/>
            <person name="Mitreva M."/>
            <person name="Wilson R.K."/>
        </authorList>
    </citation>
    <scope>NUCLEOTIDE SEQUENCE [LARGE SCALE GENOMIC DNA]</scope>
    <source>
        <strain evidence="3 4">ATCC 700332</strain>
    </source>
</reference>
<dbReference type="InterPro" id="IPR007197">
    <property type="entry name" value="rSAM"/>
</dbReference>
<dbReference type="PANTHER" id="PTHR13932">
    <property type="entry name" value="COPROPORPHYRINIGEN III OXIDASE"/>
    <property type="match status" value="1"/>
</dbReference>
<dbReference type="InterPro" id="IPR010723">
    <property type="entry name" value="HemN_C"/>
</dbReference>
<dbReference type="SFLD" id="SFLDF00562">
    <property type="entry name" value="HemN-like__clustered_with_heat"/>
    <property type="match status" value="1"/>
</dbReference>
<gene>
    <name evidence="3" type="ORF">HMPREF9193_01459</name>
</gene>
<dbReference type="InterPro" id="IPR058240">
    <property type="entry name" value="rSAM_sf"/>
</dbReference>
<dbReference type="RefSeq" id="WP_021687663.1">
    <property type="nucleotide sequence ID" value="NZ_KI260569.1"/>
</dbReference>
<dbReference type="InterPro" id="IPR006638">
    <property type="entry name" value="Elp3/MiaA/NifB-like_rSAM"/>
</dbReference>
<evidence type="ECO:0000313" key="3">
    <source>
        <dbReference type="EMBL" id="ERJ92301.1"/>
    </source>
</evidence>
<dbReference type="PANTHER" id="PTHR13932:SF5">
    <property type="entry name" value="RADICAL S-ADENOSYL METHIONINE DOMAIN-CONTAINING PROTEIN 1, MITOCHONDRIAL"/>
    <property type="match status" value="1"/>
</dbReference>
<protein>
    <submittedName>
        <fullName evidence="3">Oxygen-independent coproporphyrinogen III oxidase</fullName>
    </submittedName>
</protein>
<accession>A0ABN0NXN0</accession>
<name>A0ABN0NXN0_TRELE</name>
<dbReference type="SUPFAM" id="SSF102114">
    <property type="entry name" value="Radical SAM enzymes"/>
    <property type="match status" value="1"/>
</dbReference>
<feature type="domain" description="Radical SAM core" evidence="2">
    <location>
        <begin position="1"/>
        <end position="257"/>
    </location>
</feature>
<evidence type="ECO:0000259" key="2">
    <source>
        <dbReference type="PROSITE" id="PS51918"/>
    </source>
</evidence>
<sequence>MYAYIHIPFCRSKCTYCAFYSKSVLGKYPVPDEYVHALLAQAAFMQRLYGFGVWNSIYIGGGTPGLLSEKQLHTLISGLTALCPLDSAAETTLEVNCADIQLRDGHGINPYLAAAAGAGVNRISAGVQTLDDRVLLCIGRRSNALQVRKALENLCEWRLHSKCGANRAQSSSGQQSRRRFSCDLIAGLPLLSMDSFVGGLNEVLLYKPDHLSLYALSIEDGTPLQRSIQNGTLDWDEDKADRQWIAGSKMLIQAGYRHYEVSNFALDGCQSIHNSAYWHMNDYIGLGVAASGTVGGVRFTGTEHIDAYIAYWLGSGVQKLHRLQDIPSDIMHTEILDTKTRIAEFLMMGFRLFEGVSAKEFFKRFGFPIENVLGAVFKRWQDKELAERSGGFYRLNEKGMLFLNRFLCEALDAFI</sequence>
<dbReference type="Pfam" id="PF06969">
    <property type="entry name" value="HemN_C"/>
    <property type="match status" value="1"/>
</dbReference>